<evidence type="ECO:0000313" key="4">
    <source>
        <dbReference type="EMBL" id="MBS9535418.1"/>
    </source>
</evidence>
<protein>
    <submittedName>
        <fullName evidence="4">DUF5642 family protein</fullName>
    </submittedName>
</protein>
<evidence type="ECO:0000259" key="3">
    <source>
        <dbReference type="Pfam" id="PF18702"/>
    </source>
</evidence>
<dbReference type="EMBL" id="JAHCLR010000043">
    <property type="protein sequence ID" value="MBS9535418.1"/>
    <property type="molecule type" value="Genomic_DNA"/>
</dbReference>
<feature type="signal peptide" evidence="2">
    <location>
        <begin position="1"/>
        <end position="28"/>
    </location>
</feature>
<sequence length="237" mass="24070">MASRVFTRGRSVSLALGAGVFLAACGHAATHDESGPSAAQSPSSSAASTAAAGPYDIARVTTVENDFPQGFTVNTHQPKTLDQQDVDKSGVSTLTHATFDPPQCLAAILPPYADPSAGTRAAGIDAEGDHGSIDVVAFQSPTPIPVGQPPAGCDRVAISGSPEVAGTAEAIPAPRIEGATTTAMKLTADHEDPEYIFTAALDEHTSVVVRGGADADADPQQLMSDLLVKATAAVRGR</sequence>
<reference evidence="4 5" key="1">
    <citation type="submission" date="2021-05" db="EMBL/GenBank/DDBJ databases">
        <title>Mycobacterium acidophilum sp. nov., an extremely acid-tolerant member of the genus Mycobacterium.</title>
        <authorList>
            <person name="Xia J."/>
        </authorList>
    </citation>
    <scope>NUCLEOTIDE SEQUENCE [LARGE SCALE GENOMIC DNA]</scope>
    <source>
        <strain evidence="4 5">M1</strain>
    </source>
</reference>
<dbReference type="RefSeq" id="WP_214094275.1">
    <property type="nucleotide sequence ID" value="NZ_JAHCLR010000043.1"/>
</dbReference>
<evidence type="ECO:0000256" key="1">
    <source>
        <dbReference type="SAM" id="MobiDB-lite"/>
    </source>
</evidence>
<dbReference type="InterPro" id="IPR041313">
    <property type="entry name" value="DUF5642"/>
</dbReference>
<dbReference type="Pfam" id="PF18702">
    <property type="entry name" value="DUF5642"/>
    <property type="match status" value="1"/>
</dbReference>
<feature type="region of interest" description="Disordered" evidence="1">
    <location>
        <begin position="31"/>
        <end position="50"/>
    </location>
</feature>
<accession>A0ABS5RPD5</accession>
<dbReference type="PROSITE" id="PS51257">
    <property type="entry name" value="PROKAR_LIPOPROTEIN"/>
    <property type="match status" value="1"/>
</dbReference>
<evidence type="ECO:0000256" key="2">
    <source>
        <dbReference type="SAM" id="SignalP"/>
    </source>
</evidence>
<proteinExistence type="predicted"/>
<feature type="chain" id="PRO_5045167700" evidence="2">
    <location>
        <begin position="29"/>
        <end position="237"/>
    </location>
</feature>
<feature type="compositionally biased region" description="Low complexity" evidence="1">
    <location>
        <begin position="35"/>
        <end position="50"/>
    </location>
</feature>
<keyword evidence="5" id="KW-1185">Reference proteome</keyword>
<feature type="domain" description="DUF5642" evidence="3">
    <location>
        <begin position="56"/>
        <end position="235"/>
    </location>
</feature>
<organism evidence="4 5">
    <name type="scientific">Mycolicibacter acidiphilus</name>
    <dbReference type="NCBI Taxonomy" id="2835306"/>
    <lineage>
        <taxon>Bacteria</taxon>
        <taxon>Bacillati</taxon>
        <taxon>Actinomycetota</taxon>
        <taxon>Actinomycetes</taxon>
        <taxon>Mycobacteriales</taxon>
        <taxon>Mycobacteriaceae</taxon>
        <taxon>Mycolicibacter</taxon>
    </lineage>
</organism>
<keyword evidence="2" id="KW-0732">Signal</keyword>
<dbReference type="Proteomes" id="UP001519535">
    <property type="component" value="Unassembled WGS sequence"/>
</dbReference>
<comment type="caution">
    <text evidence="4">The sequence shown here is derived from an EMBL/GenBank/DDBJ whole genome shotgun (WGS) entry which is preliminary data.</text>
</comment>
<name>A0ABS5RPD5_9MYCO</name>
<evidence type="ECO:0000313" key="5">
    <source>
        <dbReference type="Proteomes" id="UP001519535"/>
    </source>
</evidence>
<gene>
    <name evidence="4" type="ORF">KIH27_17680</name>
</gene>